<evidence type="ECO:0000313" key="1">
    <source>
        <dbReference type="EMBL" id="APF20501.1"/>
    </source>
</evidence>
<proteinExistence type="predicted"/>
<dbReference type="AlphaFoldDB" id="A0A1J1CCQ8"/>
<sequence>MAQIRGGIRMYTIFSSTKIFKRITIFMVQSLILNLKKSF</sequence>
<dbReference type="EMBL" id="CP018099">
    <property type="protein sequence ID" value="APF20501.1"/>
    <property type="molecule type" value="Genomic_DNA"/>
</dbReference>
<name>A0A1J1CCQ8_CALAY</name>
<organism evidence="1 2">
    <name type="scientific">Caldithrix abyssi DSM 13497</name>
    <dbReference type="NCBI Taxonomy" id="880073"/>
    <lineage>
        <taxon>Bacteria</taxon>
        <taxon>Pseudomonadati</taxon>
        <taxon>Calditrichota</taxon>
        <taxon>Calditrichia</taxon>
        <taxon>Calditrichales</taxon>
        <taxon>Calditrichaceae</taxon>
        <taxon>Caldithrix</taxon>
    </lineage>
</organism>
<dbReference type="Proteomes" id="UP000183868">
    <property type="component" value="Chromosome"/>
</dbReference>
<gene>
    <name evidence="1" type="ORF">Cabys_3756</name>
</gene>
<protein>
    <submittedName>
        <fullName evidence="1">Uncharacterized protein</fullName>
    </submittedName>
</protein>
<accession>A0A1J1CCQ8</accession>
<dbReference type="KEGG" id="caby:Cabys_3756"/>
<reference evidence="1 2" key="1">
    <citation type="submission" date="2016-11" db="EMBL/GenBank/DDBJ databases">
        <title>Genomic analysis of Caldithrix abyssi and proposal of a novel bacterial phylum Caldithrichaeota.</title>
        <authorList>
            <person name="Kublanov I."/>
            <person name="Sigalova O."/>
            <person name="Gavrilov S."/>
            <person name="Lebedinsky A."/>
            <person name="Ivanova N."/>
            <person name="Daum C."/>
            <person name="Reddy T."/>
            <person name="Klenk H.P."/>
            <person name="Goker M."/>
            <person name="Reva O."/>
            <person name="Miroshnichenko M."/>
            <person name="Kyprides N."/>
            <person name="Woyke T."/>
            <person name="Gelfand M."/>
        </authorList>
    </citation>
    <scope>NUCLEOTIDE SEQUENCE [LARGE SCALE GENOMIC DNA]</scope>
    <source>
        <strain evidence="1 2">LF13</strain>
    </source>
</reference>
<evidence type="ECO:0000313" key="2">
    <source>
        <dbReference type="Proteomes" id="UP000183868"/>
    </source>
</evidence>